<keyword evidence="6" id="KW-1185">Reference proteome</keyword>
<protein>
    <recommendedName>
        <fullName evidence="7">Methyltransferase domain-containing protein</fullName>
    </recommendedName>
</protein>
<dbReference type="InParanoid" id="S8DIC2"/>
<dbReference type="SUPFAM" id="SSF53335">
    <property type="entry name" value="S-adenosyl-L-methionine-dependent methyltransferases"/>
    <property type="match status" value="1"/>
</dbReference>
<evidence type="ECO:0000313" key="6">
    <source>
        <dbReference type="Proteomes" id="UP000015241"/>
    </source>
</evidence>
<dbReference type="AlphaFoldDB" id="S8DIC2"/>
<dbReference type="EMBL" id="KE504288">
    <property type="protein sequence ID" value="EPS93261.1"/>
    <property type="molecule type" value="Genomic_DNA"/>
</dbReference>
<keyword evidence="2" id="KW-0808">Transferase</keyword>
<dbReference type="STRING" id="743788.S8DIC2"/>
<reference evidence="5 6" key="1">
    <citation type="journal article" date="2012" name="Science">
        <title>The Paleozoic origin of enzymatic lignin decomposition reconstructed from 31 fungal genomes.</title>
        <authorList>
            <person name="Floudas D."/>
            <person name="Binder M."/>
            <person name="Riley R."/>
            <person name="Barry K."/>
            <person name="Blanchette R.A."/>
            <person name="Henrissat B."/>
            <person name="Martinez A.T."/>
            <person name="Otillar R."/>
            <person name="Spatafora J.W."/>
            <person name="Yadav J.S."/>
            <person name="Aerts A."/>
            <person name="Benoit I."/>
            <person name="Boyd A."/>
            <person name="Carlson A."/>
            <person name="Copeland A."/>
            <person name="Coutinho P.M."/>
            <person name="de Vries R.P."/>
            <person name="Ferreira P."/>
            <person name="Findley K."/>
            <person name="Foster B."/>
            <person name="Gaskell J."/>
            <person name="Glotzer D."/>
            <person name="Gorecki P."/>
            <person name="Heitman J."/>
            <person name="Hesse C."/>
            <person name="Hori C."/>
            <person name="Igarashi K."/>
            <person name="Jurgens J.A."/>
            <person name="Kallen N."/>
            <person name="Kersten P."/>
            <person name="Kohler A."/>
            <person name="Kuees U."/>
            <person name="Kumar T.K.A."/>
            <person name="Kuo A."/>
            <person name="LaButti K."/>
            <person name="Larrondo L.F."/>
            <person name="Lindquist E."/>
            <person name="Ling A."/>
            <person name="Lombard V."/>
            <person name="Lucas S."/>
            <person name="Lundell T."/>
            <person name="Martin R."/>
            <person name="McLaughlin D.J."/>
            <person name="Morgenstern I."/>
            <person name="Morin E."/>
            <person name="Murat C."/>
            <person name="Nagy L.G."/>
            <person name="Nolan M."/>
            <person name="Ohm R.A."/>
            <person name="Patyshakuliyeva A."/>
            <person name="Rokas A."/>
            <person name="Ruiz-Duenas F.J."/>
            <person name="Sabat G."/>
            <person name="Salamov A."/>
            <person name="Samejima M."/>
            <person name="Schmutz J."/>
            <person name="Slot J.C."/>
            <person name="St John F."/>
            <person name="Stenlid J."/>
            <person name="Sun H."/>
            <person name="Sun S."/>
            <person name="Syed K."/>
            <person name="Tsang A."/>
            <person name="Wiebenga A."/>
            <person name="Young D."/>
            <person name="Pisabarro A."/>
            <person name="Eastwood D.C."/>
            <person name="Martin F."/>
            <person name="Cullen D."/>
            <person name="Grigoriev I.V."/>
            <person name="Hibbett D.S."/>
        </authorList>
    </citation>
    <scope>NUCLEOTIDE SEQUENCE</scope>
    <source>
        <strain evidence="6">FP-58527</strain>
    </source>
</reference>
<gene>
    <name evidence="5" type="ORF">FOMPIDRAFT_1136551</name>
</gene>
<evidence type="ECO:0000256" key="2">
    <source>
        <dbReference type="ARBA" id="ARBA00022679"/>
    </source>
</evidence>
<comment type="similarity">
    <text evidence="4">Belongs to the class I-like SAM-binding methyltransferase superfamily.</text>
</comment>
<dbReference type="PANTHER" id="PTHR35897:SF1">
    <property type="entry name" value="METHYLTRANSFERASE AUSD"/>
    <property type="match status" value="1"/>
</dbReference>
<evidence type="ECO:0000256" key="3">
    <source>
        <dbReference type="ARBA" id="ARBA00022691"/>
    </source>
</evidence>
<keyword evidence="3" id="KW-0949">S-adenosyl-L-methionine</keyword>
<evidence type="ECO:0000313" key="5">
    <source>
        <dbReference type="EMBL" id="EPS93261.1"/>
    </source>
</evidence>
<comment type="pathway">
    <text evidence="1">Secondary metabolite biosynthesis.</text>
</comment>
<dbReference type="Proteomes" id="UP000015241">
    <property type="component" value="Unassembled WGS sequence"/>
</dbReference>
<dbReference type="OrthoDB" id="2094832at2759"/>
<proteinExistence type="inferred from homology"/>
<name>S8DIC2_FOMSC</name>
<accession>S8DIC2</accession>
<dbReference type="InterPro" id="IPR029063">
    <property type="entry name" value="SAM-dependent_MTases_sf"/>
</dbReference>
<dbReference type="PANTHER" id="PTHR35897">
    <property type="entry name" value="METHYLTRANSFERASE AUSD"/>
    <property type="match status" value="1"/>
</dbReference>
<evidence type="ECO:0000256" key="4">
    <source>
        <dbReference type="ARBA" id="ARBA00038314"/>
    </source>
</evidence>
<sequence length="317" mass="35303">MVQNSAIYSEQKGDSEARDGEFASYARLLPLDSRFYASEVSDENIDFLKVQTGFKGDDEIKKHVMKIQADAYQVYPYPFIRWFWTSISQNPAYERLQNLGKTKPGAIFLEVPSAFGNDVRKVVADGFQPHNCIAADLEASYWKLGHRLFKSSPETLPVTFIPGDIFDPTYLALSPPLSALPSTPAPALPGLSSLTPLQGHVSAIHASMFFHLFDEAKQLELARRLASLLSLAPGSLILGRQVAAPIKGPRDAVSRAPDQPVVRLFCHTPASWAALWDGVVFKEGTVRVEAELREVTLYADSPPEQRVWWMLWSVTRL</sequence>
<dbReference type="InterPro" id="IPR051654">
    <property type="entry name" value="Meroterpenoid_MTases"/>
</dbReference>
<dbReference type="HOGENOM" id="CLU_051542_1_1_1"/>
<dbReference type="eggNOG" id="ENOG502S0S9">
    <property type="taxonomic scope" value="Eukaryota"/>
</dbReference>
<evidence type="ECO:0000256" key="1">
    <source>
        <dbReference type="ARBA" id="ARBA00005179"/>
    </source>
</evidence>
<organism evidence="5 6">
    <name type="scientific">Fomitopsis schrenkii</name>
    <name type="common">Brown rot fungus</name>
    <dbReference type="NCBI Taxonomy" id="2126942"/>
    <lineage>
        <taxon>Eukaryota</taxon>
        <taxon>Fungi</taxon>
        <taxon>Dikarya</taxon>
        <taxon>Basidiomycota</taxon>
        <taxon>Agaricomycotina</taxon>
        <taxon>Agaricomycetes</taxon>
        <taxon>Polyporales</taxon>
        <taxon>Fomitopsis</taxon>
    </lineage>
</organism>
<dbReference type="GO" id="GO:0016740">
    <property type="term" value="F:transferase activity"/>
    <property type="evidence" value="ECO:0007669"/>
    <property type="project" value="UniProtKB-KW"/>
</dbReference>
<evidence type="ECO:0008006" key="7">
    <source>
        <dbReference type="Google" id="ProtNLM"/>
    </source>
</evidence>